<feature type="domain" description="Beta-lactamase-related" evidence="1">
    <location>
        <begin position="105"/>
        <end position="377"/>
    </location>
</feature>
<dbReference type="Gene3D" id="3.40.710.10">
    <property type="entry name" value="DD-peptidase/beta-lactamase superfamily"/>
    <property type="match status" value="1"/>
</dbReference>
<evidence type="ECO:0000313" key="3">
    <source>
        <dbReference type="Proteomes" id="UP000312784"/>
    </source>
</evidence>
<evidence type="ECO:0000259" key="1">
    <source>
        <dbReference type="Pfam" id="PF00144"/>
    </source>
</evidence>
<evidence type="ECO:0000313" key="2">
    <source>
        <dbReference type="EMBL" id="TNV09855.1"/>
    </source>
</evidence>
<dbReference type="EMBL" id="VEWL01000021">
    <property type="protein sequence ID" value="TNV09855.1"/>
    <property type="molecule type" value="Genomic_DNA"/>
</dbReference>
<gene>
    <name evidence="2" type="ORF">FIC94_21230</name>
</gene>
<keyword evidence="2" id="KW-0378">Hydrolase</keyword>
<dbReference type="InterPro" id="IPR001466">
    <property type="entry name" value="Beta-lactam-related"/>
</dbReference>
<protein>
    <submittedName>
        <fullName evidence="2">Serine hydrolase</fullName>
    </submittedName>
</protein>
<dbReference type="InterPro" id="IPR012338">
    <property type="entry name" value="Beta-lactam/transpept-like"/>
</dbReference>
<dbReference type="RefSeq" id="WP_140026331.1">
    <property type="nucleotide sequence ID" value="NZ_JBHUFG010000043.1"/>
</dbReference>
<dbReference type="Proteomes" id="UP000312784">
    <property type="component" value="Unassembled WGS sequence"/>
</dbReference>
<sequence length="405" mass="45522">MRISSRNKLFISIALLLFICAIVAVFWGRIQTAWIVHQYVQTFKPENIDANFRSLYMQYPSVRVAREGEISPLLKAERPLPNRFFYKGAMRELSEWLERSKTTGFIVLKDGVIVHEEYRRGNSEKTQAIAFSVSKSFVSFLVGNAVRDGQISLNQSVDYYAPILASGGYKGVTVKNVLQMASGIKFSEDYGDLKSDIVRYITELKRGSINRFTAGLVSERPQGTVNHYISSDTQVLAMVLEGATGVPFQKYFADKLWTRLGAEADAYWLTDLTGEVAAAGGFNGVLRDYARFGLLYLNEGKNFRSEELVPAQWVHDSVTPDAPYLLPGRPGALRDVPFGYGYQWWLPVDYQGDYAAIGIYGQFIYVNPAKKVVIAKTSAYYNYNIDGQELENESMHAFQALANAL</sequence>
<keyword evidence="3" id="KW-1185">Reference proteome</keyword>
<organism evidence="2 3">
    <name type="scientific">Ochrobactrum teleogrylli</name>
    <dbReference type="NCBI Taxonomy" id="2479765"/>
    <lineage>
        <taxon>Bacteria</taxon>
        <taxon>Pseudomonadati</taxon>
        <taxon>Pseudomonadota</taxon>
        <taxon>Alphaproteobacteria</taxon>
        <taxon>Hyphomicrobiales</taxon>
        <taxon>Brucellaceae</taxon>
        <taxon>Brucella/Ochrobactrum group</taxon>
        <taxon>Ochrobactrum</taxon>
    </lineage>
</organism>
<dbReference type="Pfam" id="PF00144">
    <property type="entry name" value="Beta-lactamase"/>
    <property type="match status" value="1"/>
</dbReference>
<accession>A0ABY2XYN0</accession>
<dbReference type="InterPro" id="IPR050789">
    <property type="entry name" value="Diverse_Enzym_Activities"/>
</dbReference>
<proteinExistence type="predicted"/>
<dbReference type="GO" id="GO:0016787">
    <property type="term" value="F:hydrolase activity"/>
    <property type="evidence" value="ECO:0007669"/>
    <property type="project" value="UniProtKB-KW"/>
</dbReference>
<dbReference type="SUPFAM" id="SSF56601">
    <property type="entry name" value="beta-lactamase/transpeptidase-like"/>
    <property type="match status" value="1"/>
</dbReference>
<comment type="caution">
    <text evidence="2">The sequence shown here is derived from an EMBL/GenBank/DDBJ whole genome shotgun (WGS) entry which is preliminary data.</text>
</comment>
<name>A0ABY2XYN0_9HYPH</name>
<reference evidence="2 3" key="1">
    <citation type="submission" date="2019-06" db="EMBL/GenBank/DDBJ databases">
        <title>Ochrobactrum cricket sp.nov., isolated from the insect Teleogryllus occipitalis living in deserted cropland.</title>
        <authorList>
            <person name="Hu M."/>
        </authorList>
    </citation>
    <scope>NUCLEOTIDE SEQUENCE [LARGE SCALE GENOMIC DNA]</scope>
    <source>
        <strain evidence="2 3">LCB8</strain>
    </source>
</reference>
<dbReference type="PANTHER" id="PTHR43283:SF14">
    <property type="entry name" value="BLL8153 PROTEIN"/>
    <property type="match status" value="1"/>
</dbReference>
<dbReference type="PANTHER" id="PTHR43283">
    <property type="entry name" value="BETA-LACTAMASE-RELATED"/>
    <property type="match status" value="1"/>
</dbReference>